<dbReference type="OrthoDB" id="5185109at2"/>
<comment type="caution">
    <text evidence="2">The sequence shown here is derived from an EMBL/GenBank/DDBJ whole genome shotgun (WGS) entry which is preliminary data.</text>
</comment>
<proteinExistence type="predicted"/>
<dbReference type="InterPro" id="IPR029032">
    <property type="entry name" value="AhpD-like"/>
</dbReference>
<organism evidence="2 3">
    <name type="scientific">Prauserella flavalba</name>
    <dbReference type="NCBI Taxonomy" id="1477506"/>
    <lineage>
        <taxon>Bacteria</taxon>
        <taxon>Bacillati</taxon>
        <taxon>Actinomycetota</taxon>
        <taxon>Actinomycetes</taxon>
        <taxon>Pseudonocardiales</taxon>
        <taxon>Pseudonocardiaceae</taxon>
        <taxon>Prauserella</taxon>
    </lineage>
</organism>
<dbReference type="GO" id="GO:0051920">
    <property type="term" value="F:peroxiredoxin activity"/>
    <property type="evidence" value="ECO:0007669"/>
    <property type="project" value="InterPro"/>
</dbReference>
<dbReference type="Pfam" id="PF02627">
    <property type="entry name" value="CMD"/>
    <property type="match status" value="1"/>
</dbReference>
<evidence type="ECO:0000313" key="2">
    <source>
        <dbReference type="EMBL" id="PXY16756.1"/>
    </source>
</evidence>
<dbReference type="SUPFAM" id="SSF69118">
    <property type="entry name" value="AhpD-like"/>
    <property type="match status" value="1"/>
</dbReference>
<protein>
    <submittedName>
        <fullName evidence="2">Alkylhydroperoxidase</fullName>
    </submittedName>
</protein>
<accession>A0A318L8I6</accession>
<reference evidence="2 3" key="1">
    <citation type="submission" date="2016-07" db="EMBL/GenBank/DDBJ databases">
        <title>Draft genome sequence of Prauserella sp. YIM 121212, isolated from alkaline soil.</title>
        <authorList>
            <person name="Ruckert C."/>
            <person name="Albersmeier A."/>
            <person name="Jiang C.-L."/>
            <person name="Jiang Y."/>
            <person name="Kalinowski J."/>
            <person name="Schneider O."/>
            <person name="Winkler A."/>
            <person name="Zotchev S.B."/>
        </authorList>
    </citation>
    <scope>NUCLEOTIDE SEQUENCE [LARGE SCALE GENOMIC DNA]</scope>
    <source>
        <strain evidence="2 3">YIM 121212</strain>
    </source>
</reference>
<dbReference type="AlphaFoldDB" id="A0A318L8I6"/>
<dbReference type="Proteomes" id="UP000247892">
    <property type="component" value="Unassembled WGS sequence"/>
</dbReference>
<keyword evidence="2" id="KW-0560">Oxidoreductase</keyword>
<sequence length="152" mass="16516">MQARMTHPAFLIPTAIKGLQAYGRSAEDQGVPSTTLEMVHLRASQINGCSVCVELHANALKKAGESDERIFAVAAWRDAPYFTDAERAALELAEATTRVADRGEPVSDELWAEVSTHYDERGVAALLIAISSVNVWNRLNAATRQPAGAWKP</sequence>
<name>A0A318L8I6_9PSEU</name>
<dbReference type="PANTHER" id="PTHR34846">
    <property type="entry name" value="4-CARBOXYMUCONOLACTONE DECARBOXYLASE FAMILY PROTEIN (AFU_ORTHOLOGUE AFUA_6G11590)"/>
    <property type="match status" value="1"/>
</dbReference>
<dbReference type="InterPro" id="IPR004675">
    <property type="entry name" value="AhpD_core"/>
</dbReference>
<dbReference type="RefSeq" id="WP_110344155.1">
    <property type="nucleotide sequence ID" value="NZ_JBHVKT010000050.1"/>
</dbReference>
<gene>
    <name evidence="2" type="ORF">BA062_38405</name>
</gene>
<feature type="domain" description="Carboxymuconolactone decarboxylase-like" evidence="1">
    <location>
        <begin position="24"/>
        <end position="95"/>
    </location>
</feature>
<dbReference type="InterPro" id="IPR003779">
    <property type="entry name" value="CMD-like"/>
</dbReference>
<dbReference type="NCBIfam" id="TIGR00778">
    <property type="entry name" value="ahpD_dom"/>
    <property type="match status" value="1"/>
</dbReference>
<dbReference type="EMBL" id="MASU01000035">
    <property type="protein sequence ID" value="PXY16756.1"/>
    <property type="molecule type" value="Genomic_DNA"/>
</dbReference>
<dbReference type="PANTHER" id="PTHR34846:SF7">
    <property type="entry name" value="BLL7811 PROTEIN"/>
    <property type="match status" value="1"/>
</dbReference>
<evidence type="ECO:0000313" key="3">
    <source>
        <dbReference type="Proteomes" id="UP000247892"/>
    </source>
</evidence>
<evidence type="ECO:0000259" key="1">
    <source>
        <dbReference type="Pfam" id="PF02627"/>
    </source>
</evidence>
<keyword evidence="2" id="KW-0575">Peroxidase</keyword>
<keyword evidence="3" id="KW-1185">Reference proteome</keyword>
<dbReference type="Gene3D" id="1.20.1290.10">
    <property type="entry name" value="AhpD-like"/>
    <property type="match status" value="1"/>
</dbReference>